<dbReference type="PANTHER" id="PTHR43471">
    <property type="entry name" value="ABC TRANSPORTER PERMEASE"/>
    <property type="match status" value="1"/>
</dbReference>
<dbReference type="GO" id="GO:0005886">
    <property type="term" value="C:plasma membrane"/>
    <property type="evidence" value="ECO:0007669"/>
    <property type="project" value="UniProtKB-SubCell"/>
</dbReference>
<feature type="transmembrane region" description="Helical" evidence="1">
    <location>
        <begin position="20"/>
        <end position="43"/>
    </location>
</feature>
<reference evidence="2 3" key="1">
    <citation type="journal article" date="2016" name="MBio">
        <title>Lateral Gene Transfer in a Heavy Metal-Contaminated-Groundwater Microbial Community.</title>
        <authorList>
            <person name="Hemme C.L."/>
            <person name="Green S.J."/>
            <person name="Rishishwar L."/>
            <person name="Prakash O."/>
            <person name="Pettenato A."/>
            <person name="Chakraborty R."/>
            <person name="Deutschbauer A.M."/>
            <person name="Van Nostrand J.D."/>
            <person name="Wu L."/>
            <person name="He Z."/>
            <person name="Jordan I.K."/>
            <person name="Hazen T.C."/>
            <person name="Arkin A.P."/>
            <person name="Kostka J.E."/>
            <person name="Zhou J."/>
        </authorList>
    </citation>
    <scope>NUCLEOTIDE SEQUENCE [LARGE SCALE GENOMIC DNA]</scope>
    <source>
        <strain evidence="2 3">FW104-T7</strain>
    </source>
</reference>
<protein>
    <submittedName>
        <fullName evidence="2">ABC transporter permease</fullName>
    </submittedName>
</protein>
<dbReference type="Pfam" id="PF12679">
    <property type="entry name" value="ABC2_membrane_2"/>
    <property type="match status" value="1"/>
</dbReference>
<organism evidence="2 3">
    <name type="scientific">Rhodanobacter thiooxydans</name>
    <dbReference type="NCBI Taxonomy" id="416169"/>
    <lineage>
        <taxon>Bacteria</taxon>
        <taxon>Pseudomonadati</taxon>
        <taxon>Pseudomonadota</taxon>
        <taxon>Gammaproteobacteria</taxon>
        <taxon>Lysobacterales</taxon>
        <taxon>Rhodanobacteraceae</taxon>
        <taxon>Rhodanobacter</taxon>
    </lineage>
</organism>
<feature type="transmembrane region" description="Helical" evidence="1">
    <location>
        <begin position="105"/>
        <end position="126"/>
    </location>
</feature>
<evidence type="ECO:0000313" key="3">
    <source>
        <dbReference type="Proteomes" id="UP000076131"/>
    </source>
</evidence>
<dbReference type="eggNOG" id="COG1277">
    <property type="taxonomic scope" value="Bacteria"/>
</dbReference>
<dbReference type="GO" id="GO:0140359">
    <property type="term" value="F:ABC-type transporter activity"/>
    <property type="evidence" value="ECO:0007669"/>
    <property type="project" value="InterPro"/>
</dbReference>
<feature type="transmembrane region" description="Helical" evidence="1">
    <location>
        <begin position="146"/>
        <end position="167"/>
    </location>
</feature>
<accession>A0A154QK53</accession>
<evidence type="ECO:0000256" key="1">
    <source>
        <dbReference type="SAM" id="Phobius"/>
    </source>
</evidence>
<feature type="transmembrane region" description="Helical" evidence="1">
    <location>
        <begin position="251"/>
        <end position="272"/>
    </location>
</feature>
<comment type="caution">
    <text evidence="2">The sequence shown here is derived from an EMBL/GenBank/DDBJ whole genome shotgun (WGS) entry which is preliminary data.</text>
</comment>
<proteinExistence type="predicted"/>
<name>A0A154QK53_9GAMM</name>
<dbReference type="Proteomes" id="UP000076131">
    <property type="component" value="Unassembled WGS sequence"/>
</dbReference>
<sequence>MNPILTVAAKEFRDDFRNRWTVALTILFALLALGIAWFGSAAAGRVGFTSFDATLASLTTLGAFVIPLIGLLIAYDTIVGERDDGTLLLMLSYPLARGQLVAGKFLGHCGALAAATLVGFGLAVAIMQWMQPPAQTLQAWLHIGRFILSASLLGACFVGLACLISVQTTDKSRAAGLALIGWLLSVVLFDLALLALLVVSGGNPLERAVYPYLLLLNPVDVFRLVNLTALGDGAGNDLLTGMTAHHSYPPLLLGLVMLAWAVLPFAWAMLAFRRKEV</sequence>
<feature type="transmembrane region" description="Helical" evidence="1">
    <location>
        <begin position="179"/>
        <end position="200"/>
    </location>
</feature>
<keyword evidence="3" id="KW-1185">Reference proteome</keyword>
<dbReference type="EMBL" id="LVJS01000025">
    <property type="protein sequence ID" value="KZC24554.1"/>
    <property type="molecule type" value="Genomic_DNA"/>
</dbReference>
<gene>
    <name evidence="2" type="ORF">RHOFW104T7_08075</name>
</gene>
<dbReference type="RefSeq" id="WP_008433401.1">
    <property type="nucleotide sequence ID" value="NZ_LVJS01000025.1"/>
</dbReference>
<dbReference type="AlphaFoldDB" id="A0A154QK53"/>
<feature type="transmembrane region" description="Helical" evidence="1">
    <location>
        <begin position="55"/>
        <end position="75"/>
    </location>
</feature>
<evidence type="ECO:0000313" key="2">
    <source>
        <dbReference type="EMBL" id="KZC24554.1"/>
    </source>
</evidence>
<dbReference type="STRING" id="416169.RHOFW104T7_08075"/>
<keyword evidence="1" id="KW-1133">Transmembrane helix</keyword>
<keyword evidence="1" id="KW-0472">Membrane</keyword>
<keyword evidence="1" id="KW-0812">Transmembrane</keyword>
<dbReference type="PANTHER" id="PTHR43471:SF1">
    <property type="entry name" value="ABC TRANSPORTER PERMEASE PROTEIN NOSY-RELATED"/>
    <property type="match status" value="1"/>
</dbReference>